<name>A0AAD9IQJ0_9ANNE</name>
<organism evidence="2 3">
    <name type="scientific">Paralvinella palmiformis</name>
    <dbReference type="NCBI Taxonomy" id="53620"/>
    <lineage>
        <taxon>Eukaryota</taxon>
        <taxon>Metazoa</taxon>
        <taxon>Spiralia</taxon>
        <taxon>Lophotrochozoa</taxon>
        <taxon>Annelida</taxon>
        <taxon>Polychaeta</taxon>
        <taxon>Sedentaria</taxon>
        <taxon>Canalipalpata</taxon>
        <taxon>Terebellida</taxon>
        <taxon>Terebelliformia</taxon>
        <taxon>Alvinellidae</taxon>
        <taxon>Paralvinella</taxon>
    </lineage>
</organism>
<feature type="non-terminal residue" evidence="2">
    <location>
        <position position="1"/>
    </location>
</feature>
<dbReference type="InterPro" id="IPR029063">
    <property type="entry name" value="SAM-dependent_MTases_sf"/>
</dbReference>
<accession>A0AAD9IQJ0</accession>
<dbReference type="Pfam" id="PF05050">
    <property type="entry name" value="Methyltransf_21"/>
    <property type="match status" value="1"/>
</dbReference>
<dbReference type="Proteomes" id="UP001208570">
    <property type="component" value="Unassembled WGS sequence"/>
</dbReference>
<gene>
    <name evidence="2" type="ORF">LSH36_2330g00011</name>
</gene>
<dbReference type="AlphaFoldDB" id="A0AAD9IQJ0"/>
<evidence type="ECO:0000259" key="1">
    <source>
        <dbReference type="Pfam" id="PF05050"/>
    </source>
</evidence>
<dbReference type="PANTHER" id="PTHR32026">
    <property type="entry name" value="METHYLTRANSFERASE-LIKE PROTEIN 24"/>
    <property type="match status" value="1"/>
</dbReference>
<dbReference type="InterPro" id="IPR006342">
    <property type="entry name" value="FkbM_mtfrase"/>
</dbReference>
<dbReference type="SUPFAM" id="SSF53335">
    <property type="entry name" value="S-adenosyl-L-methionine-dependent methyltransferases"/>
    <property type="match status" value="1"/>
</dbReference>
<dbReference type="InterPro" id="IPR026913">
    <property type="entry name" value="METTL24"/>
</dbReference>
<dbReference type="PANTHER" id="PTHR32026:SF10">
    <property type="entry name" value="METHYLTRANSFERASE-LIKE PROTEIN 24-RELATED"/>
    <property type="match status" value="1"/>
</dbReference>
<proteinExistence type="predicted"/>
<reference evidence="2" key="1">
    <citation type="journal article" date="2023" name="Mol. Biol. Evol.">
        <title>Third-Generation Sequencing Reveals the Adaptive Role of the Epigenome in Three Deep-Sea Polychaetes.</title>
        <authorList>
            <person name="Perez M."/>
            <person name="Aroh O."/>
            <person name="Sun Y."/>
            <person name="Lan Y."/>
            <person name="Juniper S.K."/>
            <person name="Young C.R."/>
            <person name="Angers B."/>
            <person name="Qian P.Y."/>
        </authorList>
    </citation>
    <scope>NUCLEOTIDE SEQUENCE</scope>
    <source>
        <strain evidence="2">P08H-3</strain>
    </source>
</reference>
<feature type="domain" description="Methyltransferase FkbM" evidence="1">
    <location>
        <begin position="71"/>
        <end position="150"/>
    </location>
</feature>
<comment type="caution">
    <text evidence="2">The sequence shown here is derived from an EMBL/GenBank/DDBJ whole genome shotgun (WGS) entry which is preliminary data.</text>
</comment>
<dbReference type="EMBL" id="JAODUP010002324">
    <property type="protein sequence ID" value="KAK2138844.1"/>
    <property type="molecule type" value="Genomic_DNA"/>
</dbReference>
<evidence type="ECO:0000313" key="2">
    <source>
        <dbReference type="EMBL" id="KAK2138844.1"/>
    </source>
</evidence>
<evidence type="ECO:0000313" key="3">
    <source>
        <dbReference type="Proteomes" id="UP001208570"/>
    </source>
</evidence>
<protein>
    <recommendedName>
        <fullName evidence="1">Methyltransferase FkbM domain-containing protein</fullName>
    </recommendedName>
</protein>
<dbReference type="Gene3D" id="3.40.50.150">
    <property type="entry name" value="Vaccinia Virus protein VP39"/>
    <property type="match status" value="1"/>
</dbReference>
<sequence>AVLELPNGLYEIKELIAIDATKADTEEDIRLAFHSMVKYTNATKRGDNIFFYPIGLHGSDTVRKLFGCSMCPVKTLGSLRKQFHDEDKVIDYLKMDVEQSEWLALEAMFAEGFLSKYVKQIGIEYHTAIIRKTPERYFRILETLEKLGFQKWNVDWNMKCTPEITTKCFEVYYINTNFLSMT</sequence>
<keyword evidence="3" id="KW-1185">Reference proteome</keyword>